<dbReference type="FunFam" id="3.40.50.1440:FF:000001">
    <property type="entry name" value="Cell division protein FtsZ"/>
    <property type="match status" value="1"/>
</dbReference>
<comment type="caution">
    <text evidence="8">The sequence shown here is derived from an EMBL/GenBank/DDBJ whole genome shotgun (WGS) entry which is preliminary data.</text>
</comment>
<dbReference type="PANTHER" id="PTHR30314">
    <property type="entry name" value="CELL DIVISION PROTEIN FTSZ-RELATED"/>
    <property type="match status" value="1"/>
</dbReference>
<dbReference type="InterPro" id="IPR036525">
    <property type="entry name" value="Tubulin/FtsZ_GTPase_sf"/>
</dbReference>
<feature type="domain" description="Tubulin/FtsZ 2-layer sandwich" evidence="7">
    <location>
        <begin position="219"/>
        <end position="337"/>
    </location>
</feature>
<dbReference type="Proteomes" id="UP000178943">
    <property type="component" value="Unassembled WGS sequence"/>
</dbReference>
<protein>
    <recommendedName>
        <fullName evidence="4 5">Cell division protein FtsZ</fullName>
    </recommendedName>
</protein>
<dbReference type="GO" id="GO:0032153">
    <property type="term" value="C:cell division site"/>
    <property type="evidence" value="ECO:0007669"/>
    <property type="project" value="UniProtKB-UniRule"/>
</dbReference>
<dbReference type="GO" id="GO:0003924">
    <property type="term" value="F:GTPase activity"/>
    <property type="evidence" value="ECO:0007669"/>
    <property type="project" value="UniProtKB-UniRule"/>
</dbReference>
<dbReference type="InterPro" id="IPR020805">
    <property type="entry name" value="Cell_div_FtsZ_CS"/>
</dbReference>
<dbReference type="GO" id="GO:0005525">
    <property type="term" value="F:GTP binding"/>
    <property type="evidence" value="ECO:0007669"/>
    <property type="project" value="UniProtKB-UniRule"/>
</dbReference>
<feature type="binding site" evidence="4">
    <location>
        <begin position="120"/>
        <end position="122"/>
    </location>
    <ligand>
        <name>GTP</name>
        <dbReference type="ChEBI" id="CHEBI:37565"/>
    </ligand>
</feature>
<dbReference type="InterPro" id="IPR000158">
    <property type="entry name" value="Cell_div_FtsZ"/>
</dbReference>
<evidence type="ECO:0000313" key="8">
    <source>
        <dbReference type="EMBL" id="OGF62367.1"/>
    </source>
</evidence>
<sequence>MDEYLLKSDIPEVKISIDDTSAIARIKVIGVGGAGNNVVDELIKSNMDGVEFIAVNTDAQALETSLADIKVQIGDSLCRGLGTGGDPERGKQAAIEDKEKIIEILEGANLVWITAGMGGGTGTGASPIIAEAAKELNILTVGVVTTPFAFESGQRMRQAMEGIENLRTKVDSYIVVPNEKLLKLSDKSTTLKESFMQSNEVLKQAVKGVSELILKKGLVNRDLTDVQAVLQNKGRALMGTGMAKGENRAIQAIENAISSPLLEEVSIEGSEAALIIVFSDQNLGMQEINSAITIVRQKLHAEANIYWGAYIDDSLGEAIKFTVIISGLPDSLKTLETKQRAISVTAVEQPATKNESTNFYRGKTPTPSTLEDLYDVKFDGEEAEFMIPAYKRKLKDMKT</sequence>
<dbReference type="CDD" id="cd02201">
    <property type="entry name" value="FtsZ_type1"/>
    <property type="match status" value="1"/>
</dbReference>
<dbReference type="STRING" id="1817863.A2Y62_17105"/>
<dbReference type="InterPro" id="IPR024757">
    <property type="entry name" value="FtsZ_C"/>
</dbReference>
<organism evidence="8 9">
    <name type="scientific">Candidatus Fischerbacteria bacterium RBG_13_37_8</name>
    <dbReference type="NCBI Taxonomy" id="1817863"/>
    <lineage>
        <taxon>Bacteria</taxon>
        <taxon>Candidatus Fischeribacteriota</taxon>
    </lineage>
</organism>
<comment type="subunit">
    <text evidence="4">Homodimer. Polymerizes to form a dynamic ring structure in a strictly GTP-dependent manner. Interacts directly with several other division proteins.</text>
</comment>
<dbReference type="GO" id="GO:0005737">
    <property type="term" value="C:cytoplasm"/>
    <property type="evidence" value="ECO:0007669"/>
    <property type="project" value="UniProtKB-SubCell"/>
</dbReference>
<dbReference type="SUPFAM" id="SSF52490">
    <property type="entry name" value="Tubulin nucleotide-binding domain-like"/>
    <property type="match status" value="1"/>
</dbReference>
<comment type="similarity">
    <text evidence="1 4">Belongs to the FtsZ family.</text>
</comment>
<evidence type="ECO:0000256" key="3">
    <source>
        <dbReference type="ARBA" id="ARBA00023134"/>
    </source>
</evidence>
<dbReference type="PRINTS" id="PR00423">
    <property type="entry name" value="CELLDVISFTSZ"/>
</dbReference>
<proteinExistence type="inferred from homology"/>
<keyword evidence="4" id="KW-0717">Septation</keyword>
<feature type="binding site" evidence="4">
    <location>
        <position position="151"/>
    </location>
    <ligand>
        <name>GTP</name>
        <dbReference type="ChEBI" id="CHEBI:37565"/>
    </ligand>
</feature>
<name>A0A1F5VFZ4_9BACT</name>
<evidence type="ECO:0000259" key="7">
    <source>
        <dbReference type="SMART" id="SM00865"/>
    </source>
</evidence>
<dbReference type="PROSITE" id="PS01134">
    <property type="entry name" value="FTSZ_1"/>
    <property type="match status" value="1"/>
</dbReference>
<gene>
    <name evidence="4" type="primary">ftsZ</name>
    <name evidence="8" type="ORF">A2Y62_17105</name>
</gene>
<dbReference type="EMBL" id="MFGW01000180">
    <property type="protein sequence ID" value="OGF62367.1"/>
    <property type="molecule type" value="Genomic_DNA"/>
</dbReference>
<dbReference type="GO" id="GO:0051258">
    <property type="term" value="P:protein polymerization"/>
    <property type="evidence" value="ECO:0007669"/>
    <property type="project" value="UniProtKB-UniRule"/>
</dbReference>
<accession>A0A1F5VFZ4</accession>
<dbReference type="AlphaFoldDB" id="A0A1F5VFZ4"/>
<reference evidence="8 9" key="1">
    <citation type="journal article" date="2016" name="Nat. Commun.">
        <title>Thousands of microbial genomes shed light on interconnected biogeochemical processes in an aquifer system.</title>
        <authorList>
            <person name="Anantharaman K."/>
            <person name="Brown C.T."/>
            <person name="Hug L.A."/>
            <person name="Sharon I."/>
            <person name="Castelle C.J."/>
            <person name="Probst A.J."/>
            <person name="Thomas B.C."/>
            <person name="Singh A."/>
            <person name="Wilkins M.J."/>
            <person name="Karaoz U."/>
            <person name="Brodie E.L."/>
            <person name="Williams K.H."/>
            <person name="Hubbard S.S."/>
            <person name="Banfield J.F."/>
        </authorList>
    </citation>
    <scope>NUCLEOTIDE SEQUENCE [LARGE SCALE GENOMIC DNA]</scope>
</reference>
<comment type="function">
    <text evidence="4">Essential cell division protein that forms a contractile ring structure (Z ring) at the future cell division site. The regulation of the ring assembly controls the timing and the location of cell division. One of the functions of the FtsZ ring is to recruit other cell division proteins to the septum to produce a new cell wall between the dividing cells. Binds GTP and shows GTPase activity.</text>
</comment>
<dbReference type="HAMAP" id="MF_00909">
    <property type="entry name" value="FtsZ"/>
    <property type="match status" value="1"/>
</dbReference>
<keyword evidence="2 4" id="KW-0547">Nucleotide-binding</keyword>
<dbReference type="PANTHER" id="PTHR30314:SF3">
    <property type="entry name" value="MITOCHONDRIAL DIVISION PROTEIN FSZA"/>
    <property type="match status" value="1"/>
</dbReference>
<evidence type="ECO:0000256" key="2">
    <source>
        <dbReference type="ARBA" id="ARBA00022741"/>
    </source>
</evidence>
<evidence type="ECO:0000256" key="5">
    <source>
        <dbReference type="NCBIfam" id="TIGR00065"/>
    </source>
</evidence>
<evidence type="ECO:0000313" key="9">
    <source>
        <dbReference type="Proteomes" id="UP000178943"/>
    </source>
</evidence>
<dbReference type="InterPro" id="IPR003008">
    <property type="entry name" value="Tubulin_FtsZ_GTPase"/>
</dbReference>
<dbReference type="InterPro" id="IPR008280">
    <property type="entry name" value="Tub_FtsZ_C"/>
</dbReference>
<dbReference type="InterPro" id="IPR045061">
    <property type="entry name" value="FtsZ/CetZ"/>
</dbReference>
<keyword evidence="3 4" id="KW-0342">GTP-binding</keyword>
<dbReference type="SMART" id="SM00865">
    <property type="entry name" value="Tubulin_C"/>
    <property type="match status" value="1"/>
</dbReference>
<feature type="binding site" evidence="4">
    <location>
        <position position="155"/>
    </location>
    <ligand>
        <name>GTP</name>
        <dbReference type="ChEBI" id="CHEBI:37565"/>
    </ligand>
</feature>
<evidence type="ECO:0000259" key="6">
    <source>
        <dbReference type="SMART" id="SM00864"/>
    </source>
</evidence>
<dbReference type="InterPro" id="IPR018316">
    <property type="entry name" value="Tubulin/FtsZ_2-layer-sand-dom"/>
</dbReference>
<dbReference type="NCBIfam" id="TIGR00065">
    <property type="entry name" value="ftsZ"/>
    <property type="match status" value="1"/>
</dbReference>
<comment type="subcellular location">
    <subcellularLocation>
        <location evidence="4">Cytoplasm</location>
    </subcellularLocation>
    <text evidence="4">Assembles at midcell at the inner surface of the cytoplasmic membrane.</text>
</comment>
<dbReference type="SMART" id="SM00864">
    <property type="entry name" value="Tubulin"/>
    <property type="match status" value="1"/>
</dbReference>
<keyword evidence="4" id="KW-0963">Cytoplasm</keyword>
<keyword evidence="4" id="KW-0131">Cell cycle</keyword>
<evidence type="ECO:0000256" key="1">
    <source>
        <dbReference type="ARBA" id="ARBA00009690"/>
    </source>
</evidence>
<dbReference type="Pfam" id="PF00091">
    <property type="entry name" value="Tubulin"/>
    <property type="match status" value="1"/>
</dbReference>
<dbReference type="Pfam" id="PF12327">
    <property type="entry name" value="FtsZ_C"/>
    <property type="match status" value="1"/>
</dbReference>
<feature type="binding site" evidence="4">
    <location>
        <position position="199"/>
    </location>
    <ligand>
        <name>GTP</name>
        <dbReference type="ChEBI" id="CHEBI:37565"/>
    </ligand>
</feature>
<evidence type="ECO:0000256" key="4">
    <source>
        <dbReference type="HAMAP-Rule" id="MF_00909"/>
    </source>
</evidence>
<keyword evidence="4 8" id="KW-0132">Cell division</keyword>
<dbReference type="SUPFAM" id="SSF55307">
    <property type="entry name" value="Tubulin C-terminal domain-like"/>
    <property type="match status" value="1"/>
</dbReference>
<dbReference type="Gene3D" id="3.40.50.1440">
    <property type="entry name" value="Tubulin/FtsZ, GTPase domain"/>
    <property type="match status" value="1"/>
</dbReference>
<dbReference type="GO" id="GO:0043093">
    <property type="term" value="P:FtsZ-dependent cytokinesis"/>
    <property type="evidence" value="ECO:0007669"/>
    <property type="project" value="UniProtKB-UniRule"/>
</dbReference>
<dbReference type="GO" id="GO:0000917">
    <property type="term" value="P:division septum assembly"/>
    <property type="evidence" value="ECO:0007669"/>
    <property type="project" value="UniProtKB-KW"/>
</dbReference>
<feature type="domain" description="Tubulin/FtsZ GTPase" evidence="6">
    <location>
        <begin position="25"/>
        <end position="217"/>
    </location>
</feature>
<feature type="binding site" evidence="4">
    <location>
        <begin position="33"/>
        <end position="37"/>
    </location>
    <ligand>
        <name>GTP</name>
        <dbReference type="ChEBI" id="CHEBI:37565"/>
    </ligand>
</feature>